<dbReference type="SUPFAM" id="SSF159501">
    <property type="entry name" value="EreA/ChaN-like"/>
    <property type="match status" value="1"/>
</dbReference>
<keyword evidence="2" id="KW-1185">Reference proteome</keyword>
<organism evidence="1 2">
    <name type="scientific">Flammeovirga agarivorans</name>
    <dbReference type="NCBI Taxonomy" id="2726742"/>
    <lineage>
        <taxon>Bacteria</taxon>
        <taxon>Pseudomonadati</taxon>
        <taxon>Bacteroidota</taxon>
        <taxon>Cytophagia</taxon>
        <taxon>Cytophagales</taxon>
        <taxon>Flammeovirgaceae</taxon>
        <taxon>Flammeovirga</taxon>
    </lineage>
</organism>
<proteinExistence type="predicted"/>
<dbReference type="RefSeq" id="WP_168882732.1">
    <property type="nucleotide sequence ID" value="NZ_JABAIL010000003.1"/>
</dbReference>
<evidence type="ECO:0008006" key="3">
    <source>
        <dbReference type="Google" id="ProtNLM"/>
    </source>
</evidence>
<gene>
    <name evidence="1" type="ORF">HGP29_12445</name>
</gene>
<sequence>MLKRCSILLLTLIINVSCSIKNKPIEEIKSSPSPEDYVIDKFEDHSIVLLGEDHGIKQNLDFVRNMIPTLYENGIYQIGMEFGAFEVQDLLDSLLAAPEYHDALAKEMMYFYNVGWAYKDYRDIYKSAWEFNQTLQPDQRKFRIVNLSYHFDWTKFNMDDKECMGDVFYRGEIDSFRYELVKREIVEPKEKALLLVGTPHAFTKFLNKKLPVTLKKDCPCQSVFLGNRLYDLLEDDICTILLHQGFYGTEASDYKLISPADGKIEALMKQNNYKPVGFDLTGTVGEFSDHSFYSSCHDSFKLQDFFDGYIFLAPFSEMEGCTFDDYFYEGKDYASEIYPEIPDPNWNPRPRSAEEYIQQRKEYVDIKNRYKDIIIN</sequence>
<reference evidence="1 2" key="1">
    <citation type="submission" date="2020-04" db="EMBL/GenBank/DDBJ databases">
        <title>Flammeovirga sp. SR4, a novel species isolated from seawater.</title>
        <authorList>
            <person name="Wang X."/>
        </authorList>
    </citation>
    <scope>NUCLEOTIDE SEQUENCE [LARGE SCALE GENOMIC DNA]</scope>
    <source>
        <strain evidence="1 2">SR4</strain>
    </source>
</reference>
<accession>A0A7X8XW91</accession>
<dbReference type="Proteomes" id="UP000585050">
    <property type="component" value="Unassembled WGS sequence"/>
</dbReference>
<evidence type="ECO:0000313" key="2">
    <source>
        <dbReference type="Proteomes" id="UP000585050"/>
    </source>
</evidence>
<protein>
    <recommendedName>
        <fullName evidence="3">Haem-binding uptake Tiki superfamily ChaN domain-containing protein</fullName>
    </recommendedName>
</protein>
<dbReference type="AlphaFoldDB" id="A0A7X8XW91"/>
<name>A0A7X8XW91_9BACT</name>
<dbReference type="Gene3D" id="3.40.50.11550">
    <property type="match status" value="1"/>
</dbReference>
<evidence type="ECO:0000313" key="1">
    <source>
        <dbReference type="EMBL" id="NLR92026.1"/>
    </source>
</evidence>
<comment type="caution">
    <text evidence="1">The sequence shown here is derived from an EMBL/GenBank/DDBJ whole genome shotgun (WGS) entry which is preliminary data.</text>
</comment>
<dbReference type="EMBL" id="JABAIL010000003">
    <property type="protein sequence ID" value="NLR92026.1"/>
    <property type="molecule type" value="Genomic_DNA"/>
</dbReference>